<keyword evidence="3" id="KW-1185">Reference proteome</keyword>
<feature type="region of interest" description="Disordered" evidence="1">
    <location>
        <begin position="57"/>
        <end position="120"/>
    </location>
</feature>
<comment type="caution">
    <text evidence="2">The sequence shown here is derived from an EMBL/GenBank/DDBJ whole genome shotgun (WGS) entry which is preliminary data.</text>
</comment>
<dbReference type="Proteomes" id="UP000299102">
    <property type="component" value="Unassembled WGS sequence"/>
</dbReference>
<evidence type="ECO:0000313" key="3">
    <source>
        <dbReference type="Proteomes" id="UP000299102"/>
    </source>
</evidence>
<dbReference type="AlphaFoldDB" id="A0A4C1UVB4"/>
<evidence type="ECO:0000256" key="1">
    <source>
        <dbReference type="SAM" id="MobiDB-lite"/>
    </source>
</evidence>
<proteinExistence type="predicted"/>
<name>A0A4C1UVB4_EUMVA</name>
<accession>A0A4C1UVB4</accession>
<organism evidence="2 3">
    <name type="scientific">Eumeta variegata</name>
    <name type="common">Bagworm moth</name>
    <name type="synonym">Eumeta japonica</name>
    <dbReference type="NCBI Taxonomy" id="151549"/>
    <lineage>
        <taxon>Eukaryota</taxon>
        <taxon>Metazoa</taxon>
        <taxon>Ecdysozoa</taxon>
        <taxon>Arthropoda</taxon>
        <taxon>Hexapoda</taxon>
        <taxon>Insecta</taxon>
        <taxon>Pterygota</taxon>
        <taxon>Neoptera</taxon>
        <taxon>Endopterygota</taxon>
        <taxon>Lepidoptera</taxon>
        <taxon>Glossata</taxon>
        <taxon>Ditrysia</taxon>
        <taxon>Tineoidea</taxon>
        <taxon>Psychidae</taxon>
        <taxon>Oiketicinae</taxon>
        <taxon>Eumeta</taxon>
    </lineage>
</organism>
<feature type="compositionally biased region" description="Low complexity" evidence="1">
    <location>
        <begin position="57"/>
        <end position="107"/>
    </location>
</feature>
<gene>
    <name evidence="2" type="ORF">EVAR_20896_1</name>
</gene>
<sequence>MEGATSCLPGAGGIVKKQVIHAFIKDIVTKALQDMDYECPVNDLDRFVCTATPASSFVTSPASSQASSHSSSRSSSPSKDASRAASTTNNEVVSSPPTPSLTGPSVVGTKPTAPPGVNFRPAAASSYNPWVNDRLPQPLRTTSGLHREANQRAPPVPPPVSATAGPSSFRDDVQTVMVVLRAVKSSEISDVARDMRACRNVEEKLLVLVRYYHLMVK</sequence>
<reference evidence="2 3" key="1">
    <citation type="journal article" date="2019" name="Commun. Biol.">
        <title>The bagworm genome reveals a unique fibroin gene that provides high tensile strength.</title>
        <authorList>
            <person name="Kono N."/>
            <person name="Nakamura H."/>
            <person name="Ohtoshi R."/>
            <person name="Tomita M."/>
            <person name="Numata K."/>
            <person name="Arakawa K."/>
        </authorList>
    </citation>
    <scope>NUCLEOTIDE SEQUENCE [LARGE SCALE GENOMIC DNA]</scope>
</reference>
<protein>
    <submittedName>
        <fullName evidence="2">Uncharacterized protein</fullName>
    </submittedName>
</protein>
<dbReference type="EMBL" id="BGZK01000233">
    <property type="protein sequence ID" value="GBP30443.1"/>
    <property type="molecule type" value="Genomic_DNA"/>
</dbReference>
<feature type="region of interest" description="Disordered" evidence="1">
    <location>
        <begin position="147"/>
        <end position="168"/>
    </location>
</feature>
<evidence type="ECO:0000313" key="2">
    <source>
        <dbReference type="EMBL" id="GBP30443.1"/>
    </source>
</evidence>